<feature type="region of interest" description="Disordered" evidence="1">
    <location>
        <begin position="52"/>
        <end position="113"/>
    </location>
</feature>
<accession>A0ABS7PFE6</accession>
<protein>
    <recommendedName>
        <fullName evidence="5">Energy transducer TonB</fullName>
    </recommendedName>
</protein>
<dbReference type="EMBL" id="JAHWXP010000003">
    <property type="protein sequence ID" value="MBY8337407.1"/>
    <property type="molecule type" value="Genomic_DNA"/>
</dbReference>
<evidence type="ECO:0008006" key="5">
    <source>
        <dbReference type="Google" id="ProtNLM"/>
    </source>
</evidence>
<evidence type="ECO:0000313" key="3">
    <source>
        <dbReference type="EMBL" id="MBY8337407.1"/>
    </source>
</evidence>
<evidence type="ECO:0000256" key="1">
    <source>
        <dbReference type="SAM" id="MobiDB-lite"/>
    </source>
</evidence>
<sequence>MALIPHPEAKRPTAEPVNPRNAEVMQRLRVGIGGIVMVLLVVGLANIITDRVLRTEQTTVPQAAPTVEPSPAKPASDPLSDAGVVPDLPEQPEAEPVPEGPVLPEQGEGAPVE</sequence>
<evidence type="ECO:0000313" key="4">
    <source>
        <dbReference type="Proteomes" id="UP000759298"/>
    </source>
</evidence>
<dbReference type="Proteomes" id="UP000759298">
    <property type="component" value="Unassembled WGS sequence"/>
</dbReference>
<keyword evidence="2" id="KW-0472">Membrane</keyword>
<feature type="transmembrane region" description="Helical" evidence="2">
    <location>
        <begin position="28"/>
        <end position="48"/>
    </location>
</feature>
<gene>
    <name evidence="3" type="ORF">KYN89_10120</name>
</gene>
<reference evidence="3 4" key="1">
    <citation type="submission" date="2021-07" db="EMBL/GenBank/DDBJ databases">
        <title>Alteriqipengyuania abyssalis NZ-12B nov, sp.nov isolated from deep sea sponge in pacific ocean.</title>
        <authorList>
            <person name="Tareen S."/>
            <person name="Wink J."/>
        </authorList>
    </citation>
    <scope>NUCLEOTIDE SEQUENCE [LARGE SCALE GENOMIC DNA]</scope>
    <source>
        <strain evidence="3 4">NZ-12B</strain>
    </source>
</reference>
<evidence type="ECO:0000256" key="2">
    <source>
        <dbReference type="SAM" id="Phobius"/>
    </source>
</evidence>
<proteinExistence type="predicted"/>
<keyword evidence="2" id="KW-0812">Transmembrane</keyword>
<comment type="caution">
    <text evidence="3">The sequence shown here is derived from an EMBL/GenBank/DDBJ whole genome shotgun (WGS) entry which is preliminary data.</text>
</comment>
<keyword evidence="4" id="KW-1185">Reference proteome</keyword>
<keyword evidence="2" id="KW-1133">Transmembrane helix</keyword>
<dbReference type="RefSeq" id="WP_222824981.1">
    <property type="nucleotide sequence ID" value="NZ_JAHWXP010000003.1"/>
</dbReference>
<organism evidence="3 4">
    <name type="scientific">Alteriqipengyuania abyssalis</name>
    <dbReference type="NCBI Taxonomy" id="2860200"/>
    <lineage>
        <taxon>Bacteria</taxon>
        <taxon>Pseudomonadati</taxon>
        <taxon>Pseudomonadota</taxon>
        <taxon>Alphaproteobacteria</taxon>
        <taxon>Sphingomonadales</taxon>
        <taxon>Erythrobacteraceae</taxon>
        <taxon>Alteriqipengyuania</taxon>
    </lineage>
</organism>
<name>A0ABS7PFE6_9SPHN</name>